<dbReference type="Proteomes" id="UP000243024">
    <property type="component" value="Unassembled WGS sequence"/>
</dbReference>
<gene>
    <name evidence="1" type="ORF">SA87_04510</name>
</gene>
<protein>
    <submittedName>
        <fullName evidence="1">Peroxiredoxin</fullName>
    </submittedName>
</protein>
<dbReference type="EMBL" id="JXBB01000008">
    <property type="protein sequence ID" value="OAR04945.1"/>
    <property type="molecule type" value="Genomic_DNA"/>
</dbReference>
<proteinExistence type="predicted"/>
<evidence type="ECO:0000313" key="2">
    <source>
        <dbReference type="Proteomes" id="UP000243024"/>
    </source>
</evidence>
<organism evidence="1 2">
    <name type="scientific">Hydrogenibacillus schlegelii</name>
    <name type="common">Bacillus schlegelii</name>
    <dbReference type="NCBI Taxonomy" id="1484"/>
    <lineage>
        <taxon>Bacteria</taxon>
        <taxon>Bacillati</taxon>
        <taxon>Bacillota</taxon>
        <taxon>Bacilli</taxon>
        <taxon>Bacillales</taxon>
        <taxon>Bacillales Family X. Incertae Sedis</taxon>
        <taxon>Hydrogenibacillus</taxon>
    </lineage>
</organism>
<sequence length="149" mass="15985">MPKQTFASRVEWSGEGVRAVAHIRDKQIVIDEPPALGGTDQGPNPVELVLAALGGCISVLVSLLAKRHGVELRGVTIDVEGDLDPDGFLEKAPGVRPGFQEIRYRIAIDSLSAADRVRALIEHVERICPVKDTLRGVPTLAVPPAQNGR</sequence>
<dbReference type="Gene3D" id="3.30.300.20">
    <property type="match status" value="1"/>
</dbReference>
<comment type="caution">
    <text evidence="1">The sequence shown here is derived from an EMBL/GenBank/DDBJ whole genome shotgun (WGS) entry which is preliminary data.</text>
</comment>
<dbReference type="InterPro" id="IPR015946">
    <property type="entry name" value="KH_dom-like_a/b"/>
</dbReference>
<dbReference type="PANTHER" id="PTHR35368:SF1">
    <property type="entry name" value="HYDROPEROXIDE REDUCTASE"/>
    <property type="match status" value="1"/>
</dbReference>
<keyword evidence="2" id="KW-1185">Reference proteome</keyword>
<dbReference type="SUPFAM" id="SSF82784">
    <property type="entry name" value="OsmC-like"/>
    <property type="match status" value="1"/>
</dbReference>
<dbReference type="RefSeq" id="WP_066199366.1">
    <property type="nucleotide sequence ID" value="NZ_CBCSAS010000036.1"/>
</dbReference>
<accession>A0A132N8A5</accession>
<dbReference type="Pfam" id="PF02566">
    <property type="entry name" value="OsmC"/>
    <property type="match status" value="1"/>
</dbReference>
<dbReference type="AlphaFoldDB" id="A0A132N8A5"/>
<dbReference type="OrthoDB" id="1433018at2"/>
<name>A0A132N8A5_HYDSH</name>
<dbReference type="InterPro" id="IPR003718">
    <property type="entry name" value="OsmC/Ohr_fam"/>
</dbReference>
<dbReference type="InterPro" id="IPR036102">
    <property type="entry name" value="OsmC/Ohrsf"/>
</dbReference>
<dbReference type="InterPro" id="IPR052924">
    <property type="entry name" value="OsmC/Ohr_hydroprdx_reductase"/>
</dbReference>
<reference evidence="1 2" key="1">
    <citation type="submission" date="2015-09" db="EMBL/GenBank/DDBJ databases">
        <title>Draft genome sequence of Hydrogenibacillus schlegelii DSM 2000.</title>
        <authorList>
            <person name="Hemp J."/>
        </authorList>
    </citation>
    <scope>NUCLEOTIDE SEQUENCE [LARGE SCALE GENOMIC DNA]</scope>
    <source>
        <strain evidence="1 2">MA 48</strain>
    </source>
</reference>
<dbReference type="PANTHER" id="PTHR35368">
    <property type="entry name" value="HYDROPEROXIDE REDUCTASE"/>
    <property type="match status" value="1"/>
</dbReference>
<evidence type="ECO:0000313" key="1">
    <source>
        <dbReference type="EMBL" id="OAR04945.1"/>
    </source>
</evidence>